<feature type="domain" description="Translocation and assembly module TamB C-terminal" evidence="6">
    <location>
        <begin position="1163"/>
        <end position="1438"/>
    </location>
</feature>
<evidence type="ECO:0000256" key="5">
    <source>
        <dbReference type="SAM" id="Phobius"/>
    </source>
</evidence>
<dbReference type="STRING" id="1123243.SAMN02745190_00079"/>
<evidence type="ECO:0000256" key="2">
    <source>
        <dbReference type="ARBA" id="ARBA00022692"/>
    </source>
</evidence>
<dbReference type="OrthoDB" id="3034030at2"/>
<dbReference type="RefSeq" id="WP_072934215.1">
    <property type="nucleotide sequence ID" value="NZ_FQUG01000002.1"/>
</dbReference>
<keyword evidence="3 5" id="KW-1133">Transmembrane helix</keyword>
<comment type="subcellular location">
    <subcellularLocation>
        <location evidence="1">Membrane</location>
        <topology evidence="1">Single-pass membrane protein</topology>
    </subcellularLocation>
</comment>
<evidence type="ECO:0000313" key="8">
    <source>
        <dbReference type="Proteomes" id="UP000184404"/>
    </source>
</evidence>
<organism evidence="7 8">
    <name type="scientific">Schwartzia succinivorans DSM 10502</name>
    <dbReference type="NCBI Taxonomy" id="1123243"/>
    <lineage>
        <taxon>Bacteria</taxon>
        <taxon>Bacillati</taxon>
        <taxon>Bacillota</taxon>
        <taxon>Negativicutes</taxon>
        <taxon>Selenomonadales</taxon>
        <taxon>Selenomonadaceae</taxon>
        <taxon>Schwartzia</taxon>
    </lineage>
</organism>
<dbReference type="PROSITE" id="PS51257">
    <property type="entry name" value="PROKAR_LIPOPROTEIN"/>
    <property type="match status" value="1"/>
</dbReference>
<evidence type="ECO:0000313" key="7">
    <source>
        <dbReference type="EMBL" id="SHE29773.1"/>
    </source>
</evidence>
<evidence type="ECO:0000256" key="1">
    <source>
        <dbReference type="ARBA" id="ARBA00004167"/>
    </source>
</evidence>
<accession>A0A1M4SBZ3</accession>
<dbReference type="PANTHER" id="PTHR30441">
    <property type="entry name" value="DUF748 DOMAIN-CONTAINING PROTEIN"/>
    <property type="match status" value="1"/>
</dbReference>
<name>A0A1M4SBZ3_9FIRM</name>
<protein>
    <submittedName>
        <fullName evidence="7">Translocation and assembly module TamB</fullName>
    </submittedName>
</protein>
<dbReference type="Pfam" id="PF04357">
    <property type="entry name" value="TamB"/>
    <property type="match status" value="1"/>
</dbReference>
<keyword evidence="8" id="KW-1185">Reference proteome</keyword>
<dbReference type="Proteomes" id="UP000184404">
    <property type="component" value="Unassembled WGS sequence"/>
</dbReference>
<gene>
    <name evidence="7" type="ORF">SAMN02745190_00079</name>
</gene>
<dbReference type="InterPro" id="IPR052894">
    <property type="entry name" value="AsmA-related"/>
</dbReference>
<proteinExistence type="predicted"/>
<dbReference type="InterPro" id="IPR007452">
    <property type="entry name" value="TamB_C"/>
</dbReference>
<dbReference type="PANTHER" id="PTHR30441:SF8">
    <property type="entry name" value="DUF748 DOMAIN-CONTAINING PROTEIN"/>
    <property type="match status" value="1"/>
</dbReference>
<feature type="transmembrane region" description="Helical" evidence="5">
    <location>
        <begin position="7"/>
        <end position="27"/>
    </location>
</feature>
<dbReference type="GO" id="GO:0009306">
    <property type="term" value="P:protein secretion"/>
    <property type="evidence" value="ECO:0007669"/>
    <property type="project" value="InterPro"/>
</dbReference>
<dbReference type="GO" id="GO:0090313">
    <property type="term" value="P:regulation of protein targeting to membrane"/>
    <property type="evidence" value="ECO:0007669"/>
    <property type="project" value="TreeGrafter"/>
</dbReference>
<evidence type="ECO:0000259" key="6">
    <source>
        <dbReference type="Pfam" id="PF04357"/>
    </source>
</evidence>
<evidence type="ECO:0000256" key="3">
    <source>
        <dbReference type="ARBA" id="ARBA00022989"/>
    </source>
</evidence>
<keyword evidence="4 5" id="KW-0472">Membrane</keyword>
<reference evidence="7 8" key="1">
    <citation type="submission" date="2016-11" db="EMBL/GenBank/DDBJ databases">
        <authorList>
            <person name="Jaros S."/>
            <person name="Januszkiewicz K."/>
            <person name="Wedrychowicz H."/>
        </authorList>
    </citation>
    <scope>NUCLEOTIDE SEQUENCE [LARGE SCALE GENOMIC DNA]</scope>
    <source>
        <strain evidence="7 8">DSM 10502</strain>
    </source>
</reference>
<keyword evidence="2 5" id="KW-0812">Transmembrane</keyword>
<sequence>MNRRWTITAGAVLAACFFVAVSVWYYIGTREFMENMGSMVSEKASDALGVRAEIGTVRVDSLHSLTIRDISLWDKKGKEIIKAESATVGFSFFGVLGGNPAKAVKDVDIHKLSAVIEKRGDDTWNYQDLISDDSEKSDFAGIVRVDNGEIAVRMDGKELLAEGLRGAVDFSDTDAMKLSARGFINGAKVSAEGTLGEEIRLSVDGENVDIGDYLSWIPAGTLPESVEIKKGKIDTLSAVIQRKNGEYSANGKVNVSGGEVKVLDTEIKEIRGLADISGKTVNIFLGAVAEEQRAAVHGKIIFGDGEPRLSLVAESQEFDPSRVLPDCPYHGAVAVVANISGTPSNPAVKGELSAKSGEVYGYTFSNAKAYAAYEDGRIVLRSLKTELYGGRAEAEGEFDAKSFGFNGHVKLYDVSMEGFGDVLPGVSGKVSGDLGIAGRGNDANMLSVYGSVSAKDAGYKGISIPKAEASFYFADNSVIIDYADLMLENGGELGVEGTIRDMTELDLSYYALHVDLSMLRNLEPNANMTGFADFDGTIRGPVENPFVKVRYAAMAGKLFEQPYRSLHGSASGNLDGISIDSFSMENDGNVNWLVEGTIGFTGARRVNLTIDTTGVRMEDIAALVAPDVPITGNVDNIITIKGTLDDPEMTGYIHFYRGSYNGYLLSGMDGDYTLKNGVMTLHDFHIFSPLVDMDLNGTITRSTQALNLKVEAHDIDMKRFEHQLPYPVMGHGKFEGLIAGTLSSPTFDGRLTAPELYFNGETVTNVVGQVSMRNGRVVCEPVRFEQKGGLYTMTASADLKTERLSGRIEVKGGDVNALMTIGNVKNQAVHGHVDGTIDVSGTFSNPSANASVFMKDGDIGGYEVTNTYFNGTLSDRVISIDRFEGEQGTGRFAANGTVDLDGAMEGRFSAQNIDAGMIPAAAGSDYKFKGLMNIEAQFGGTVNNPSAEASVEISSGGVGTSAFDTMTGLFRLRGPVIEVQQFIVQKTQGGKLYKASAYGMIPLRAVTSSFGESLEEYDQMNLQLSLDDGDLGLLPVISDSVDWAVGETQGTLLLGGSLAEPSIVGTLGLKDASVKLKNLDVPFTELNLGINFAGDTFTISEGRGKLGNGSFTMEGSMRIEGRTPVGYDMKLHADKLDVQCPFYRGPFSFDAELNEGTFFGRIFPKLTLKAKVDNCTISVPSIPESEGELPPMLLDVGIEVGKNTHFYSSALYDMWLQGNIHYGGTTRHPSPSGMISVRRGTVTYLQTLFRIRHGEAYFNQVHSFLPSLSFHADTRLSRTKIFLGIEGPLEGMELKLTSSPEMSREEILKLLTMRGAYMKGQDTSKGEWAALLGAGLQMSFLGDVQETVRGFLMLDELAIVKDDFKKSKKVRDNGSTEGYNVKLGKYITDKVMLQYTQGINQNVSRFFVRYEFDDRLSVFAGTRENNDKVVGFEGRFRF</sequence>
<dbReference type="EMBL" id="FQUG01000002">
    <property type="protein sequence ID" value="SHE29773.1"/>
    <property type="molecule type" value="Genomic_DNA"/>
</dbReference>
<dbReference type="GO" id="GO:0005886">
    <property type="term" value="C:plasma membrane"/>
    <property type="evidence" value="ECO:0007669"/>
    <property type="project" value="InterPro"/>
</dbReference>
<evidence type="ECO:0000256" key="4">
    <source>
        <dbReference type="ARBA" id="ARBA00023136"/>
    </source>
</evidence>